<evidence type="ECO:0000313" key="3">
    <source>
        <dbReference type="Proteomes" id="UP000288805"/>
    </source>
</evidence>
<protein>
    <submittedName>
        <fullName evidence="2">F-box protein</fullName>
    </submittedName>
</protein>
<comment type="caution">
    <text evidence="2">The sequence shown here is derived from an EMBL/GenBank/DDBJ whole genome shotgun (WGS) entry which is preliminary data.</text>
</comment>
<gene>
    <name evidence="2" type="primary">VvCHDh000409_3</name>
    <name evidence="2" type="ORF">CK203_080227</name>
</gene>
<dbReference type="EMBL" id="QGNW01001227">
    <property type="protein sequence ID" value="RVW49407.1"/>
    <property type="molecule type" value="Genomic_DNA"/>
</dbReference>
<dbReference type="AlphaFoldDB" id="A0A438EP16"/>
<name>A0A438EP16_VITVI</name>
<sequence length="158" mass="18293">MEDVQFHLISKRAKTSTRKNGNKKKNQHRRNMYDSDTTKAEKQMPCLTLEGPKLLCLSVHGSGFMHPSFDCFGFLFHMKILFLNYLLQAAIGPTLSTRPSTFLFHELKELWWIDNSLDKYDIDAQLSFLKLCPSLEKLFITIDPRSYGTPSRSECQVK</sequence>
<evidence type="ECO:0000313" key="2">
    <source>
        <dbReference type="EMBL" id="RVW49407.1"/>
    </source>
</evidence>
<feature type="compositionally biased region" description="Basic residues" evidence="1">
    <location>
        <begin position="15"/>
        <end position="30"/>
    </location>
</feature>
<proteinExistence type="predicted"/>
<dbReference type="Proteomes" id="UP000288805">
    <property type="component" value="Unassembled WGS sequence"/>
</dbReference>
<organism evidence="2 3">
    <name type="scientific">Vitis vinifera</name>
    <name type="common">Grape</name>
    <dbReference type="NCBI Taxonomy" id="29760"/>
    <lineage>
        <taxon>Eukaryota</taxon>
        <taxon>Viridiplantae</taxon>
        <taxon>Streptophyta</taxon>
        <taxon>Embryophyta</taxon>
        <taxon>Tracheophyta</taxon>
        <taxon>Spermatophyta</taxon>
        <taxon>Magnoliopsida</taxon>
        <taxon>eudicotyledons</taxon>
        <taxon>Gunneridae</taxon>
        <taxon>Pentapetalae</taxon>
        <taxon>rosids</taxon>
        <taxon>Vitales</taxon>
        <taxon>Vitaceae</taxon>
        <taxon>Viteae</taxon>
        <taxon>Vitis</taxon>
    </lineage>
</organism>
<feature type="region of interest" description="Disordered" evidence="1">
    <location>
        <begin position="15"/>
        <end position="39"/>
    </location>
</feature>
<evidence type="ECO:0000256" key="1">
    <source>
        <dbReference type="SAM" id="MobiDB-lite"/>
    </source>
</evidence>
<accession>A0A438EP16</accession>
<reference evidence="2 3" key="1">
    <citation type="journal article" date="2018" name="PLoS Genet.">
        <title>Population sequencing reveals clonal diversity and ancestral inbreeding in the grapevine cultivar Chardonnay.</title>
        <authorList>
            <person name="Roach M.J."/>
            <person name="Johnson D.L."/>
            <person name="Bohlmann J."/>
            <person name="van Vuuren H.J."/>
            <person name="Jones S.J."/>
            <person name="Pretorius I.S."/>
            <person name="Schmidt S.A."/>
            <person name="Borneman A.R."/>
        </authorList>
    </citation>
    <scope>NUCLEOTIDE SEQUENCE [LARGE SCALE GENOMIC DNA]</scope>
    <source>
        <strain evidence="3">cv. Chardonnay</strain>
        <tissue evidence="2">Leaf</tissue>
    </source>
</reference>